<dbReference type="PIRSF" id="PIRSF006060">
    <property type="entry name" value="AA_transporter"/>
    <property type="match status" value="1"/>
</dbReference>
<comment type="caution">
    <text evidence="8">The sequence shown here is derived from an EMBL/GenBank/DDBJ whole genome shotgun (WGS) entry which is preliminary data.</text>
</comment>
<sequence>MFMGTIVYCVMVSVGEMIAFLPIAGGQINLAERFVDPAFGFAYGWSFWYGWTLTLPTELSAAATLIDFWKPGVSNAVWITICLAVAIGINMCGVGACVYGESEFIFSSIKVITITALIILGIVLDLGGGPNHDRVGFRYWKDPGPFVQYGGIAGATGRAVGWSRVVIQAAFSYAGTETVAIAAAEAKNPRRNLPKAISRVYFRILVFYIGGVFVIGLLVPSTDPRLNLNASDASASPFVIAIDNAGIKGLTSVINAALLTAAWSAASSDLYLASRGIYGLAVAGNAPAIFKRTIRGGFPYVAVTFCACFSLLAFMSVSTSSGQVFTWLSSLTATCGLWGWCAIGITYLRFRKGFRAQGLDPARLPYKSVLQPYAAWWVVIGCVLSMIFSGYEVFLTGGWNAATFVTNYLPIVLYPILWIGCKVVRKTTFVRARDMDFVSDLAEIDALTYDEPKSRNAIERVWIWIM</sequence>
<dbReference type="OrthoDB" id="10062876at2759"/>
<dbReference type="OMA" id="KWNSASF"/>
<feature type="transmembrane region" description="Helical" evidence="6">
    <location>
        <begin position="324"/>
        <end position="348"/>
    </location>
</feature>
<proteinExistence type="predicted"/>
<feature type="transmembrane region" description="Helical" evidence="6">
    <location>
        <begin position="270"/>
        <end position="290"/>
    </location>
</feature>
<evidence type="ECO:0000259" key="7">
    <source>
        <dbReference type="Pfam" id="PF00324"/>
    </source>
</evidence>
<feature type="transmembrane region" description="Helical" evidence="6">
    <location>
        <begin position="297"/>
        <end position="318"/>
    </location>
</feature>
<evidence type="ECO:0000313" key="8">
    <source>
        <dbReference type="EMBL" id="EIW75831.1"/>
    </source>
</evidence>
<evidence type="ECO:0000313" key="9">
    <source>
        <dbReference type="Proteomes" id="UP000053558"/>
    </source>
</evidence>
<keyword evidence="3 6" id="KW-0812">Transmembrane</keyword>
<feature type="transmembrane region" description="Helical" evidence="6">
    <location>
        <begin position="408"/>
        <end position="425"/>
    </location>
</feature>
<feature type="domain" description="Amino acid permease/ SLC12A" evidence="7">
    <location>
        <begin position="1"/>
        <end position="429"/>
    </location>
</feature>
<dbReference type="PANTHER" id="PTHR43341:SF20">
    <property type="entry name" value="AAT FAMILY AMINO ACID TRANSPORTER"/>
    <property type="match status" value="1"/>
</dbReference>
<evidence type="ECO:0000256" key="2">
    <source>
        <dbReference type="ARBA" id="ARBA00022448"/>
    </source>
</evidence>
<dbReference type="Pfam" id="PF00324">
    <property type="entry name" value="AA_permease"/>
    <property type="match status" value="1"/>
</dbReference>
<dbReference type="PANTHER" id="PTHR43341">
    <property type="entry name" value="AMINO ACID PERMEASE"/>
    <property type="match status" value="1"/>
</dbReference>
<name>A0A5M3MB12_CONPW</name>
<keyword evidence="4 6" id="KW-1133">Transmembrane helix</keyword>
<feature type="transmembrane region" description="Helical" evidence="6">
    <location>
        <begin position="7"/>
        <end position="28"/>
    </location>
</feature>
<gene>
    <name evidence="8" type="ORF">CONPUDRAFT_111601</name>
</gene>
<evidence type="ECO:0000256" key="3">
    <source>
        <dbReference type="ARBA" id="ARBA00022692"/>
    </source>
</evidence>
<protein>
    <submittedName>
        <fullName evidence="8">Amino acid transporter</fullName>
    </submittedName>
</protein>
<feature type="transmembrane region" description="Helical" evidence="6">
    <location>
        <begin position="200"/>
        <end position="219"/>
    </location>
</feature>
<feature type="transmembrane region" description="Helical" evidence="6">
    <location>
        <begin position="369"/>
        <end position="388"/>
    </location>
</feature>
<dbReference type="EMBL" id="JH711587">
    <property type="protein sequence ID" value="EIW75831.1"/>
    <property type="molecule type" value="Genomic_DNA"/>
</dbReference>
<dbReference type="InterPro" id="IPR004841">
    <property type="entry name" value="AA-permease/SLC12A_dom"/>
</dbReference>
<evidence type="ECO:0000256" key="6">
    <source>
        <dbReference type="SAM" id="Phobius"/>
    </source>
</evidence>
<organism evidence="8 9">
    <name type="scientific">Coniophora puteana (strain RWD-64-598)</name>
    <name type="common">Brown rot fungus</name>
    <dbReference type="NCBI Taxonomy" id="741705"/>
    <lineage>
        <taxon>Eukaryota</taxon>
        <taxon>Fungi</taxon>
        <taxon>Dikarya</taxon>
        <taxon>Basidiomycota</taxon>
        <taxon>Agaricomycotina</taxon>
        <taxon>Agaricomycetes</taxon>
        <taxon>Agaricomycetidae</taxon>
        <taxon>Boletales</taxon>
        <taxon>Coniophorineae</taxon>
        <taxon>Coniophoraceae</taxon>
        <taxon>Coniophora</taxon>
    </lineage>
</organism>
<dbReference type="FunFam" id="1.20.1740.10:FF:000001">
    <property type="entry name" value="Amino acid permease"/>
    <property type="match status" value="1"/>
</dbReference>
<feature type="transmembrane region" description="Helical" evidence="6">
    <location>
        <begin position="48"/>
        <end position="69"/>
    </location>
</feature>
<dbReference type="GO" id="GO:0016020">
    <property type="term" value="C:membrane"/>
    <property type="evidence" value="ECO:0007669"/>
    <property type="project" value="UniProtKB-SubCell"/>
</dbReference>
<dbReference type="KEGG" id="cput:CONPUDRAFT_111601"/>
<dbReference type="Gene3D" id="1.20.1740.10">
    <property type="entry name" value="Amino acid/polyamine transporter I"/>
    <property type="match status" value="1"/>
</dbReference>
<keyword evidence="9" id="KW-1185">Reference proteome</keyword>
<dbReference type="InterPro" id="IPR050524">
    <property type="entry name" value="APC_YAT"/>
</dbReference>
<comment type="subcellular location">
    <subcellularLocation>
        <location evidence="1">Membrane</location>
        <topology evidence="1">Multi-pass membrane protein</topology>
    </subcellularLocation>
</comment>
<feature type="transmembrane region" description="Helical" evidence="6">
    <location>
        <begin position="76"/>
        <end position="98"/>
    </location>
</feature>
<evidence type="ECO:0000256" key="1">
    <source>
        <dbReference type="ARBA" id="ARBA00004141"/>
    </source>
</evidence>
<dbReference type="RefSeq" id="XP_007773840.1">
    <property type="nucleotide sequence ID" value="XM_007775650.1"/>
</dbReference>
<dbReference type="AlphaFoldDB" id="A0A5M3MB12"/>
<evidence type="ECO:0000256" key="5">
    <source>
        <dbReference type="ARBA" id="ARBA00023136"/>
    </source>
</evidence>
<accession>A0A5M3MB12</accession>
<dbReference type="GeneID" id="19198896"/>
<dbReference type="GO" id="GO:0015171">
    <property type="term" value="F:amino acid transmembrane transporter activity"/>
    <property type="evidence" value="ECO:0007669"/>
    <property type="project" value="TreeGrafter"/>
</dbReference>
<keyword evidence="5 6" id="KW-0472">Membrane</keyword>
<keyword evidence="2" id="KW-0813">Transport</keyword>
<feature type="transmembrane region" description="Helical" evidence="6">
    <location>
        <begin position="104"/>
        <end position="124"/>
    </location>
</feature>
<evidence type="ECO:0000256" key="4">
    <source>
        <dbReference type="ARBA" id="ARBA00022989"/>
    </source>
</evidence>
<dbReference type="Proteomes" id="UP000053558">
    <property type="component" value="Unassembled WGS sequence"/>
</dbReference>
<reference evidence="9" key="1">
    <citation type="journal article" date="2012" name="Science">
        <title>The Paleozoic origin of enzymatic lignin decomposition reconstructed from 31 fungal genomes.</title>
        <authorList>
            <person name="Floudas D."/>
            <person name="Binder M."/>
            <person name="Riley R."/>
            <person name="Barry K."/>
            <person name="Blanchette R.A."/>
            <person name="Henrissat B."/>
            <person name="Martinez A.T."/>
            <person name="Otillar R."/>
            <person name="Spatafora J.W."/>
            <person name="Yadav J.S."/>
            <person name="Aerts A."/>
            <person name="Benoit I."/>
            <person name="Boyd A."/>
            <person name="Carlson A."/>
            <person name="Copeland A."/>
            <person name="Coutinho P.M."/>
            <person name="de Vries R.P."/>
            <person name="Ferreira P."/>
            <person name="Findley K."/>
            <person name="Foster B."/>
            <person name="Gaskell J."/>
            <person name="Glotzer D."/>
            <person name="Gorecki P."/>
            <person name="Heitman J."/>
            <person name="Hesse C."/>
            <person name="Hori C."/>
            <person name="Igarashi K."/>
            <person name="Jurgens J.A."/>
            <person name="Kallen N."/>
            <person name="Kersten P."/>
            <person name="Kohler A."/>
            <person name="Kuees U."/>
            <person name="Kumar T.K.A."/>
            <person name="Kuo A."/>
            <person name="LaButti K."/>
            <person name="Larrondo L.F."/>
            <person name="Lindquist E."/>
            <person name="Ling A."/>
            <person name="Lombard V."/>
            <person name="Lucas S."/>
            <person name="Lundell T."/>
            <person name="Martin R."/>
            <person name="McLaughlin D.J."/>
            <person name="Morgenstern I."/>
            <person name="Morin E."/>
            <person name="Murat C."/>
            <person name="Nagy L.G."/>
            <person name="Nolan M."/>
            <person name="Ohm R.A."/>
            <person name="Patyshakuliyeva A."/>
            <person name="Rokas A."/>
            <person name="Ruiz-Duenas F.J."/>
            <person name="Sabat G."/>
            <person name="Salamov A."/>
            <person name="Samejima M."/>
            <person name="Schmutz J."/>
            <person name="Slot J.C."/>
            <person name="St John F."/>
            <person name="Stenlid J."/>
            <person name="Sun H."/>
            <person name="Sun S."/>
            <person name="Syed K."/>
            <person name="Tsang A."/>
            <person name="Wiebenga A."/>
            <person name="Young D."/>
            <person name="Pisabarro A."/>
            <person name="Eastwood D.C."/>
            <person name="Martin F."/>
            <person name="Cullen D."/>
            <person name="Grigoriev I.V."/>
            <person name="Hibbett D.S."/>
        </authorList>
    </citation>
    <scope>NUCLEOTIDE SEQUENCE [LARGE SCALE GENOMIC DNA]</scope>
    <source>
        <strain evidence="9">RWD-64-598 SS2</strain>
    </source>
</reference>